<dbReference type="EMBL" id="CAJVQB010042951">
    <property type="protein sequence ID" value="CAG8830802.1"/>
    <property type="molecule type" value="Genomic_DNA"/>
</dbReference>
<evidence type="ECO:0000313" key="2">
    <source>
        <dbReference type="Proteomes" id="UP000789901"/>
    </source>
</evidence>
<comment type="caution">
    <text evidence="1">The sequence shown here is derived from an EMBL/GenBank/DDBJ whole genome shotgun (WGS) entry which is preliminary data.</text>
</comment>
<protein>
    <submittedName>
        <fullName evidence="1">34784_t:CDS:1</fullName>
    </submittedName>
</protein>
<accession>A0ABN7WGV8</accession>
<feature type="non-terminal residue" evidence="1">
    <location>
        <position position="83"/>
    </location>
</feature>
<reference evidence="1 2" key="1">
    <citation type="submission" date="2021-06" db="EMBL/GenBank/DDBJ databases">
        <authorList>
            <person name="Kallberg Y."/>
            <person name="Tangrot J."/>
            <person name="Rosling A."/>
        </authorList>
    </citation>
    <scope>NUCLEOTIDE SEQUENCE [LARGE SCALE GENOMIC DNA]</scope>
    <source>
        <strain evidence="1 2">120-4 pot B 10/14</strain>
    </source>
</reference>
<dbReference type="Proteomes" id="UP000789901">
    <property type="component" value="Unassembled WGS sequence"/>
</dbReference>
<evidence type="ECO:0000313" key="1">
    <source>
        <dbReference type="EMBL" id="CAG8830802.1"/>
    </source>
</evidence>
<organism evidence="1 2">
    <name type="scientific">Gigaspora margarita</name>
    <dbReference type="NCBI Taxonomy" id="4874"/>
    <lineage>
        <taxon>Eukaryota</taxon>
        <taxon>Fungi</taxon>
        <taxon>Fungi incertae sedis</taxon>
        <taxon>Mucoromycota</taxon>
        <taxon>Glomeromycotina</taxon>
        <taxon>Glomeromycetes</taxon>
        <taxon>Diversisporales</taxon>
        <taxon>Gigasporaceae</taxon>
        <taxon>Gigaspora</taxon>
    </lineage>
</organism>
<sequence>MKEDLYKTLSNYKEIYSKKPEVINSDSVQALSFTNPIESSFSTNLLLVKHARYNSSNKENELLKQLKEFEDSDELPTEVVNEL</sequence>
<keyword evidence="2" id="KW-1185">Reference proteome</keyword>
<proteinExistence type="predicted"/>
<name>A0ABN7WGV8_GIGMA</name>
<gene>
    <name evidence="1" type="ORF">GMARGA_LOCUS30450</name>
</gene>